<evidence type="ECO:0000313" key="1">
    <source>
        <dbReference type="EMBL" id="MCI18396.1"/>
    </source>
</evidence>
<organism evidence="1 2">
    <name type="scientific">Trifolium medium</name>
    <dbReference type="NCBI Taxonomy" id="97028"/>
    <lineage>
        <taxon>Eukaryota</taxon>
        <taxon>Viridiplantae</taxon>
        <taxon>Streptophyta</taxon>
        <taxon>Embryophyta</taxon>
        <taxon>Tracheophyta</taxon>
        <taxon>Spermatophyta</taxon>
        <taxon>Magnoliopsida</taxon>
        <taxon>eudicotyledons</taxon>
        <taxon>Gunneridae</taxon>
        <taxon>Pentapetalae</taxon>
        <taxon>rosids</taxon>
        <taxon>fabids</taxon>
        <taxon>Fabales</taxon>
        <taxon>Fabaceae</taxon>
        <taxon>Papilionoideae</taxon>
        <taxon>50 kb inversion clade</taxon>
        <taxon>NPAAA clade</taxon>
        <taxon>Hologalegina</taxon>
        <taxon>IRL clade</taxon>
        <taxon>Trifolieae</taxon>
        <taxon>Trifolium</taxon>
    </lineage>
</organism>
<protein>
    <submittedName>
        <fullName evidence="1">Uncharacterized protein</fullName>
    </submittedName>
</protein>
<evidence type="ECO:0000313" key="2">
    <source>
        <dbReference type="Proteomes" id="UP000265520"/>
    </source>
</evidence>
<reference evidence="1 2" key="1">
    <citation type="journal article" date="2018" name="Front. Plant Sci.">
        <title>Red Clover (Trifolium pratense) and Zigzag Clover (T. medium) - A Picture of Genomic Similarities and Differences.</title>
        <authorList>
            <person name="Dluhosova J."/>
            <person name="Istvanek J."/>
            <person name="Nedelnik J."/>
            <person name="Repkova J."/>
        </authorList>
    </citation>
    <scope>NUCLEOTIDE SEQUENCE [LARGE SCALE GENOMIC DNA]</scope>
    <source>
        <strain evidence="2">cv. 10/8</strain>
        <tissue evidence="1">Leaf</tissue>
    </source>
</reference>
<dbReference type="Proteomes" id="UP000265520">
    <property type="component" value="Unassembled WGS sequence"/>
</dbReference>
<sequence>MSSFDSSDSSNRDPEWSFDDEMRLLASITTHLDLNDNERMAAVLHDLRDRSSPIVRAEYARLIRVMLL</sequence>
<dbReference type="AlphaFoldDB" id="A0A392Q4C9"/>
<keyword evidence="2" id="KW-1185">Reference proteome</keyword>
<accession>A0A392Q4C9</accession>
<name>A0A392Q4C9_9FABA</name>
<dbReference type="EMBL" id="LXQA010109934">
    <property type="protein sequence ID" value="MCI18396.1"/>
    <property type="molecule type" value="Genomic_DNA"/>
</dbReference>
<proteinExistence type="predicted"/>
<comment type="caution">
    <text evidence="1">The sequence shown here is derived from an EMBL/GenBank/DDBJ whole genome shotgun (WGS) entry which is preliminary data.</text>
</comment>